<keyword evidence="1" id="KW-0732">Signal</keyword>
<dbReference type="SUPFAM" id="SSF51101">
    <property type="entry name" value="Mannose-binding lectins"/>
    <property type="match status" value="2"/>
</dbReference>
<sequence length="694" mass="77270">MRAFDDGTYIQVRTDDQIRSRFEKTYSIRPLVPVPMYGIGYNSDLHTERRRDGSDITVTLVEFDFKAVFQMFNENSFDPLPEQLSCQLVQMAQQPGCSGNPFRGIRVNFLMTLMTQTISLHPQHFKQSDLLRGVTFGSSTQPYKCSRQVFYVRENTVFSVRPCQGVSTEELYPTNDEDARYVHMGWPAPGSLPARPWDTVFQLPRSSSSQGTWVSRRMVVLKWTISLRVQDLVPVEPFISATEAALREPTSVGQMEALRSVFATWGEMIPLSAVIGCSLAATGILGSNQNLTGDTSTYRPPDRGPDMMQMIERNLDITGNFERKYESRIQGGYPEAFSKSGFDTWFSDAVETKNWPTWQVIKVNQAVAITELLPKSLREKVNRLFSYGSLVSRSPAVGLQAPLGFDGASLGTKDIKQIDFWHNGSVLLDISVVYTDSTVAGPYGFGTKNRITDSFVLTRGEFITDVFVWSTTNTITSIQFAKNTAEVSGRYGALAGAGDPTVFNQGGRALLGISGSVTATSLTQLQMVWRNDIRSYESRIIDSTTIGSSSTTIFNDFEYLGDPASSRITRIQYRNTTNQPVAGLQITYSSMSDGELVYQRTPTRGTDAGAISDWALEEDEYIVMVKGNYAANVVYYLELETNKGNTRKFGQVAGNSFYLTPPNRDMILYYILGKSAGDLQSLSVVWGMPPTESK</sequence>
<dbReference type="Gene3D" id="2.100.10.30">
    <property type="entry name" value="Jacalin-like lectin domain"/>
    <property type="match status" value="2"/>
</dbReference>
<dbReference type="InterPro" id="IPR001229">
    <property type="entry name" value="Jacalin-like_lectin_dom"/>
</dbReference>
<dbReference type="InterPro" id="IPR036404">
    <property type="entry name" value="Jacalin-like_lectin_dom_sf"/>
</dbReference>
<evidence type="ECO:0000256" key="2">
    <source>
        <dbReference type="ARBA" id="ARBA00022734"/>
    </source>
</evidence>
<evidence type="ECO:0000259" key="3">
    <source>
        <dbReference type="PROSITE" id="PS51752"/>
    </source>
</evidence>
<evidence type="ECO:0000313" key="4">
    <source>
        <dbReference type="EMBL" id="KAF8675705.1"/>
    </source>
</evidence>
<dbReference type="InterPro" id="IPR052321">
    <property type="entry name" value="PolyBind_ProtTraffic"/>
</dbReference>
<dbReference type="PANTHER" id="PTHR33589">
    <property type="entry name" value="OS11G0524900 PROTEIN"/>
    <property type="match status" value="1"/>
</dbReference>
<reference evidence="4" key="1">
    <citation type="submission" date="2020-09" db="EMBL/GenBank/DDBJ databases">
        <title>Comparative genome analyses of four rice-infecting Rhizoctonia solani isolates reveal extensive enrichment of homogalacturonan modification genes.</title>
        <authorList>
            <person name="Lee D.-Y."/>
            <person name="Jeon J."/>
            <person name="Kim K.-T."/>
            <person name="Cheong K."/>
            <person name="Song H."/>
            <person name="Choi G."/>
            <person name="Ko J."/>
            <person name="Opiyo S.O."/>
            <person name="Zuo S."/>
            <person name="Madhav S."/>
            <person name="Lee Y.-H."/>
            <person name="Wang G.-L."/>
        </authorList>
    </citation>
    <scope>NUCLEOTIDE SEQUENCE</scope>
    <source>
        <strain evidence="4">AG1-IA YN-7</strain>
    </source>
</reference>
<comment type="caution">
    <text evidence="4">The sequence shown here is derived from an EMBL/GenBank/DDBJ whole genome shotgun (WGS) entry which is preliminary data.</text>
</comment>
<name>A0A8H7H3F7_9AGAM</name>
<accession>A0A8H7H3F7</accession>
<dbReference type="GO" id="GO:0030246">
    <property type="term" value="F:carbohydrate binding"/>
    <property type="evidence" value="ECO:0007669"/>
    <property type="project" value="UniProtKB-KW"/>
</dbReference>
<dbReference type="AlphaFoldDB" id="A0A8H7H3F7"/>
<gene>
    <name evidence="4" type="ORF">RHS04_06603</name>
</gene>
<dbReference type="PANTHER" id="PTHR33589:SF3">
    <property type="entry name" value="ZYMOGEN GRANULE MEMBRANE PROTEIN 16-LIKE"/>
    <property type="match status" value="1"/>
</dbReference>
<evidence type="ECO:0000256" key="1">
    <source>
        <dbReference type="ARBA" id="ARBA00022729"/>
    </source>
</evidence>
<dbReference type="Proteomes" id="UP000650582">
    <property type="component" value="Unassembled WGS sequence"/>
</dbReference>
<dbReference type="PROSITE" id="PS51752">
    <property type="entry name" value="JACALIN_LECTIN"/>
    <property type="match status" value="1"/>
</dbReference>
<protein>
    <recommendedName>
        <fullName evidence="3">Jacalin-type lectin domain-containing protein</fullName>
    </recommendedName>
</protein>
<organism evidence="4 5">
    <name type="scientific">Rhizoctonia solani</name>
    <dbReference type="NCBI Taxonomy" id="456999"/>
    <lineage>
        <taxon>Eukaryota</taxon>
        <taxon>Fungi</taxon>
        <taxon>Dikarya</taxon>
        <taxon>Basidiomycota</taxon>
        <taxon>Agaricomycotina</taxon>
        <taxon>Agaricomycetes</taxon>
        <taxon>Cantharellales</taxon>
        <taxon>Ceratobasidiaceae</taxon>
        <taxon>Rhizoctonia</taxon>
    </lineage>
</organism>
<proteinExistence type="predicted"/>
<keyword evidence="2" id="KW-0430">Lectin</keyword>
<dbReference type="EMBL" id="JACYCC010000078">
    <property type="protein sequence ID" value="KAF8675705.1"/>
    <property type="molecule type" value="Genomic_DNA"/>
</dbReference>
<dbReference type="Pfam" id="PF01419">
    <property type="entry name" value="Jacalin"/>
    <property type="match status" value="2"/>
</dbReference>
<feature type="domain" description="Jacalin-type lectin" evidence="3">
    <location>
        <begin position="391"/>
        <end position="531"/>
    </location>
</feature>
<evidence type="ECO:0000313" key="5">
    <source>
        <dbReference type="Proteomes" id="UP000650582"/>
    </source>
</evidence>